<accession>A0ABW7DR54</accession>
<reference evidence="1 2" key="1">
    <citation type="submission" date="2024-10" db="EMBL/GenBank/DDBJ databases">
        <authorList>
            <person name="Sang B.-I."/>
            <person name="Prabhaharan D."/>
        </authorList>
    </citation>
    <scope>NUCLEOTIDE SEQUENCE [LARGE SCALE GENOMIC DNA]</scope>
    <source>
        <strain evidence="1 2">MH</strain>
    </source>
</reference>
<dbReference type="EMBL" id="JBIEKR010000011">
    <property type="protein sequence ID" value="MFG6273864.1"/>
    <property type="molecule type" value="Genomic_DNA"/>
</dbReference>
<evidence type="ECO:0000313" key="2">
    <source>
        <dbReference type="Proteomes" id="UP001605989"/>
    </source>
</evidence>
<sequence length="229" mass="26591">MDDTLIETVKQWNITSSLPLQVGDFKLTAEQHMVQGHGKDKEYLIFLYTNDDNGWTVRGTINPETNELFVRTDIGMLEFALIEFITENFESFRNMVESRLPELIRTYYVDREENFSVLLKDKGITTVDWDDFLPESYAGFRRLIRPNDAVRIINGSYMILAYYDGATRSGLSLMYNILRDDFFAERRIHNFPNLVHDFDSSDLKLLKKALQERLLPVLDSIAADLKAAE</sequence>
<organism evidence="1 2">
    <name type="scientific">Megasphaera hexanoica</name>
    <dbReference type="NCBI Taxonomy" id="1675036"/>
    <lineage>
        <taxon>Bacteria</taxon>
        <taxon>Bacillati</taxon>
        <taxon>Bacillota</taxon>
        <taxon>Negativicutes</taxon>
        <taxon>Veillonellales</taxon>
        <taxon>Veillonellaceae</taxon>
        <taxon>Megasphaera</taxon>
    </lineage>
</organism>
<proteinExistence type="predicted"/>
<gene>
    <name evidence="1" type="ORF">ACGTZG_11770</name>
</gene>
<evidence type="ECO:0000313" key="1">
    <source>
        <dbReference type="EMBL" id="MFG6273864.1"/>
    </source>
</evidence>
<evidence type="ECO:0008006" key="3">
    <source>
        <dbReference type="Google" id="ProtNLM"/>
    </source>
</evidence>
<comment type="caution">
    <text evidence="1">The sequence shown here is derived from an EMBL/GenBank/DDBJ whole genome shotgun (WGS) entry which is preliminary data.</text>
</comment>
<dbReference type="Proteomes" id="UP001605989">
    <property type="component" value="Unassembled WGS sequence"/>
</dbReference>
<keyword evidence="2" id="KW-1185">Reference proteome</keyword>
<protein>
    <recommendedName>
        <fullName evidence="3">DUF1828 domain-containing protein</fullName>
    </recommendedName>
</protein>
<name>A0ABW7DR54_9FIRM</name>